<evidence type="ECO:0000256" key="1">
    <source>
        <dbReference type="SAM" id="SignalP"/>
    </source>
</evidence>
<evidence type="ECO:0000313" key="2">
    <source>
        <dbReference type="EMBL" id="KZT59541.1"/>
    </source>
</evidence>
<feature type="chain" id="PRO_5007858772" description="Hydrophobin" evidence="1">
    <location>
        <begin position="19"/>
        <end position="100"/>
    </location>
</feature>
<proteinExistence type="predicted"/>
<keyword evidence="3" id="KW-1185">Reference proteome</keyword>
<protein>
    <recommendedName>
        <fullName evidence="4">Hydrophobin</fullName>
    </recommendedName>
</protein>
<name>A0A165HP13_9BASI</name>
<evidence type="ECO:0000313" key="3">
    <source>
        <dbReference type="Proteomes" id="UP000076842"/>
    </source>
</evidence>
<dbReference type="EMBL" id="KV423939">
    <property type="protein sequence ID" value="KZT59541.1"/>
    <property type="molecule type" value="Genomic_DNA"/>
</dbReference>
<organism evidence="2 3">
    <name type="scientific">Calocera cornea HHB12733</name>
    <dbReference type="NCBI Taxonomy" id="1353952"/>
    <lineage>
        <taxon>Eukaryota</taxon>
        <taxon>Fungi</taxon>
        <taxon>Dikarya</taxon>
        <taxon>Basidiomycota</taxon>
        <taxon>Agaricomycotina</taxon>
        <taxon>Dacrymycetes</taxon>
        <taxon>Dacrymycetales</taxon>
        <taxon>Dacrymycetaceae</taxon>
        <taxon>Calocera</taxon>
    </lineage>
</organism>
<gene>
    <name evidence="2" type="ORF">CALCODRAFT_185995</name>
</gene>
<dbReference type="Proteomes" id="UP000076842">
    <property type="component" value="Unassembled WGS sequence"/>
</dbReference>
<keyword evidence="1" id="KW-0732">Signal</keyword>
<dbReference type="InParanoid" id="A0A165HP13"/>
<reference evidence="2 3" key="1">
    <citation type="journal article" date="2016" name="Mol. Biol. Evol.">
        <title>Comparative Genomics of Early-Diverging Mushroom-Forming Fungi Provides Insights into the Origins of Lignocellulose Decay Capabilities.</title>
        <authorList>
            <person name="Nagy L.G."/>
            <person name="Riley R."/>
            <person name="Tritt A."/>
            <person name="Adam C."/>
            <person name="Daum C."/>
            <person name="Floudas D."/>
            <person name="Sun H."/>
            <person name="Yadav J.S."/>
            <person name="Pangilinan J."/>
            <person name="Larsson K.H."/>
            <person name="Matsuura K."/>
            <person name="Barry K."/>
            <person name="Labutti K."/>
            <person name="Kuo R."/>
            <person name="Ohm R.A."/>
            <person name="Bhattacharya S.S."/>
            <person name="Shirouzu T."/>
            <person name="Yoshinaga Y."/>
            <person name="Martin F.M."/>
            <person name="Grigoriev I.V."/>
            <person name="Hibbett D.S."/>
        </authorList>
    </citation>
    <scope>NUCLEOTIDE SEQUENCE [LARGE SCALE GENOMIC DNA]</scope>
    <source>
        <strain evidence="2 3">HHB12733</strain>
    </source>
</reference>
<dbReference type="AlphaFoldDB" id="A0A165HP13"/>
<accession>A0A165HP13</accession>
<evidence type="ECO:0008006" key="4">
    <source>
        <dbReference type="Google" id="ProtNLM"/>
    </source>
</evidence>
<feature type="signal peptide" evidence="1">
    <location>
        <begin position="1"/>
        <end position="18"/>
    </location>
</feature>
<sequence length="100" mass="10645">MQLFSVLVIMPLLATTLARVAPRQDNGNNGLNSRCRGDFGNALCCDKFGDPKKDVGLVGDIMGILVAAGKSLQDVEGLVAVSCHPFVQGWLVNSCLRSKL</sequence>